<evidence type="ECO:0000313" key="8">
    <source>
        <dbReference type="Proteomes" id="UP000019486"/>
    </source>
</evidence>
<dbReference type="FunFam" id="3.40.50.1100:FF:000005">
    <property type="entry name" value="Threonine dehydratase catabolic"/>
    <property type="match status" value="1"/>
</dbReference>
<proteinExistence type="inferred from homology"/>
<dbReference type="EC" id="4.3.1.19" evidence="7"/>
<dbReference type="Proteomes" id="UP000019486">
    <property type="component" value="Unassembled WGS sequence"/>
</dbReference>
<gene>
    <name evidence="7" type="ORF">N825_10525</name>
</gene>
<dbReference type="SUPFAM" id="SSF55021">
    <property type="entry name" value="ACT-like"/>
    <property type="match status" value="1"/>
</dbReference>
<comment type="similarity">
    <text evidence="2">Belongs to the serine/threonine dehydratase family.</text>
</comment>
<dbReference type="PANTHER" id="PTHR48078">
    <property type="entry name" value="THREONINE DEHYDRATASE, MITOCHONDRIAL-RELATED"/>
    <property type="match status" value="1"/>
</dbReference>
<evidence type="ECO:0000256" key="5">
    <source>
        <dbReference type="ARBA" id="ARBA00049406"/>
    </source>
</evidence>
<dbReference type="InterPro" id="IPR045865">
    <property type="entry name" value="ACT-like_dom_sf"/>
</dbReference>
<dbReference type="GO" id="GO:0009097">
    <property type="term" value="P:isoleucine biosynthetic process"/>
    <property type="evidence" value="ECO:0007669"/>
    <property type="project" value="TreeGrafter"/>
</dbReference>
<keyword evidence="8" id="KW-1185">Reference proteome</keyword>
<evidence type="ECO:0000256" key="2">
    <source>
        <dbReference type="ARBA" id="ARBA00010869"/>
    </source>
</evidence>
<organism evidence="7 8">
    <name type="scientific">Skermanella stibiiresistens SB22</name>
    <dbReference type="NCBI Taxonomy" id="1385369"/>
    <lineage>
        <taxon>Bacteria</taxon>
        <taxon>Pseudomonadati</taxon>
        <taxon>Pseudomonadota</taxon>
        <taxon>Alphaproteobacteria</taxon>
        <taxon>Rhodospirillales</taxon>
        <taxon>Azospirillaceae</taxon>
        <taxon>Skermanella</taxon>
    </lineage>
</organism>
<evidence type="ECO:0000256" key="4">
    <source>
        <dbReference type="ARBA" id="ARBA00023239"/>
    </source>
</evidence>
<dbReference type="STRING" id="1385369.N825_10525"/>
<dbReference type="NCBIfam" id="TIGR01127">
    <property type="entry name" value="ilvA_1Cterm"/>
    <property type="match status" value="1"/>
</dbReference>
<dbReference type="Gene3D" id="3.40.50.1100">
    <property type="match status" value="2"/>
</dbReference>
<name>W9H259_9PROT</name>
<dbReference type="GO" id="GO:0030170">
    <property type="term" value="F:pyridoxal phosphate binding"/>
    <property type="evidence" value="ECO:0007669"/>
    <property type="project" value="UniProtKB-ARBA"/>
</dbReference>
<dbReference type="GO" id="GO:0006567">
    <property type="term" value="P:L-threonine catabolic process"/>
    <property type="evidence" value="ECO:0007669"/>
    <property type="project" value="InterPro"/>
</dbReference>
<dbReference type="InterPro" id="IPR005789">
    <property type="entry name" value="Thr_deHydtase_catblc"/>
</dbReference>
<reference evidence="7 8" key="1">
    <citation type="submission" date="2013-08" db="EMBL/GenBank/DDBJ databases">
        <title>The genome sequence of Skermanella stibiiresistens.</title>
        <authorList>
            <person name="Zhu W."/>
            <person name="Wang G."/>
        </authorList>
    </citation>
    <scope>NUCLEOTIDE SEQUENCE [LARGE SCALE GENOMIC DNA]</scope>
    <source>
        <strain evidence="7 8">SB22</strain>
    </source>
</reference>
<comment type="caution">
    <text evidence="7">The sequence shown here is derived from an EMBL/GenBank/DDBJ whole genome shotgun (WGS) entry which is preliminary data.</text>
</comment>
<dbReference type="PANTHER" id="PTHR48078:SF6">
    <property type="entry name" value="L-THREONINE DEHYDRATASE CATABOLIC TDCB"/>
    <property type="match status" value="1"/>
</dbReference>
<dbReference type="OrthoDB" id="9811476at2"/>
<dbReference type="InterPro" id="IPR044561">
    <property type="entry name" value="ACT_ThrD-II-like"/>
</dbReference>
<dbReference type="CDD" id="cd01562">
    <property type="entry name" value="Thr-dehyd"/>
    <property type="match status" value="1"/>
</dbReference>
<keyword evidence="3" id="KW-0663">Pyridoxal phosphate</keyword>
<dbReference type="GO" id="GO:0006565">
    <property type="term" value="P:L-serine catabolic process"/>
    <property type="evidence" value="ECO:0007669"/>
    <property type="project" value="TreeGrafter"/>
</dbReference>
<dbReference type="EMBL" id="AVFL01000015">
    <property type="protein sequence ID" value="EWY38906.1"/>
    <property type="molecule type" value="Genomic_DNA"/>
</dbReference>
<dbReference type="InterPro" id="IPR050147">
    <property type="entry name" value="Ser/Thr_Dehydratase"/>
</dbReference>
<feature type="domain" description="ACT" evidence="6">
    <location>
        <begin position="326"/>
        <end position="404"/>
    </location>
</feature>
<evidence type="ECO:0000313" key="7">
    <source>
        <dbReference type="EMBL" id="EWY38906.1"/>
    </source>
</evidence>
<comment type="cofactor">
    <cofactor evidence="1">
        <name>pyridoxal 5'-phosphate</name>
        <dbReference type="ChEBI" id="CHEBI:597326"/>
    </cofactor>
</comment>
<dbReference type="FunFam" id="3.40.50.1100:FF:000007">
    <property type="entry name" value="L-threonine dehydratase catabolic TdcB"/>
    <property type="match status" value="1"/>
</dbReference>
<protein>
    <submittedName>
        <fullName evidence="7">Threonine dehydratase</fullName>
        <ecNumber evidence="7">4.3.1.19</ecNumber>
    </submittedName>
</protein>
<dbReference type="Pfam" id="PF01842">
    <property type="entry name" value="ACT"/>
    <property type="match status" value="1"/>
</dbReference>
<dbReference type="PATRIC" id="fig|1385369.3.peg.4090"/>
<sequence length="404" mass="42501">MSIGLEDIRRAAAIVAEDLPPTPTVAAPRLSEQTGTKLFLKLESLRHTGSFKERGALVKLRSLDAAQARQGVIAMSAGNHAQGVAHHATRLGIPATIVMPAQTPFTKVERTEAYGGRVLLHGDTLSDAETFAHAVAEHDGLTFVHPYDDPLIIAGQGTIGLEMLEAVPDLDTLVIPIGGGGLIAGIAVAAKALKPGIRIIGVEAELYPSMKRTLADAPVSCSGATIAEGIAVKSPGLLTREIIRDLVDDIVLVGEECLERAIYTLITEQKLVVEGAGAAGVAALLDDPDRFAGQTVGTVICGGNIDARVLASILMRGLVRQRRVVRLRIGLSDAPGALAKVAQFLGDAGGNIVEVYHQRLFHNVPVKMADIDVVLETRDPAHVDAIIAQLRAAGYPAELMDDVS</sequence>
<dbReference type="GO" id="GO:0004794">
    <property type="term" value="F:threonine deaminase activity"/>
    <property type="evidence" value="ECO:0007669"/>
    <property type="project" value="UniProtKB-EC"/>
</dbReference>
<dbReference type="InterPro" id="IPR001926">
    <property type="entry name" value="TrpB-like_PALP"/>
</dbReference>
<evidence type="ECO:0000256" key="1">
    <source>
        <dbReference type="ARBA" id="ARBA00001933"/>
    </source>
</evidence>
<evidence type="ECO:0000259" key="6">
    <source>
        <dbReference type="PROSITE" id="PS51671"/>
    </source>
</evidence>
<dbReference type="NCBIfam" id="NF005600">
    <property type="entry name" value="PRK07334.1"/>
    <property type="match status" value="1"/>
</dbReference>
<comment type="catalytic activity">
    <reaction evidence="5">
        <text>L-serine = pyruvate + NH4(+)</text>
        <dbReference type="Rhea" id="RHEA:19169"/>
        <dbReference type="ChEBI" id="CHEBI:15361"/>
        <dbReference type="ChEBI" id="CHEBI:28938"/>
        <dbReference type="ChEBI" id="CHEBI:33384"/>
        <dbReference type="EC" id="4.3.1.17"/>
    </reaction>
</comment>
<evidence type="ECO:0000256" key="3">
    <source>
        <dbReference type="ARBA" id="ARBA00022898"/>
    </source>
</evidence>
<dbReference type="RefSeq" id="WP_051512646.1">
    <property type="nucleotide sequence ID" value="NZ_AVFL01000015.1"/>
</dbReference>
<dbReference type="AlphaFoldDB" id="W9H259"/>
<dbReference type="GO" id="GO:0003941">
    <property type="term" value="F:L-serine ammonia-lyase activity"/>
    <property type="evidence" value="ECO:0007669"/>
    <property type="project" value="UniProtKB-EC"/>
</dbReference>
<dbReference type="SUPFAM" id="SSF53686">
    <property type="entry name" value="Tryptophan synthase beta subunit-like PLP-dependent enzymes"/>
    <property type="match status" value="1"/>
</dbReference>
<keyword evidence="4 7" id="KW-0456">Lyase</keyword>
<accession>W9H259</accession>
<dbReference type="InterPro" id="IPR002912">
    <property type="entry name" value="ACT_dom"/>
</dbReference>
<dbReference type="Pfam" id="PF00291">
    <property type="entry name" value="PALP"/>
    <property type="match status" value="1"/>
</dbReference>
<dbReference type="InterPro" id="IPR036052">
    <property type="entry name" value="TrpB-like_PALP_sf"/>
</dbReference>
<dbReference type="CDD" id="cd04886">
    <property type="entry name" value="ACT_ThrD-II-like"/>
    <property type="match status" value="1"/>
</dbReference>
<dbReference type="PROSITE" id="PS51671">
    <property type="entry name" value="ACT"/>
    <property type="match status" value="1"/>
</dbReference>